<dbReference type="OrthoDB" id="412788at2759"/>
<name>A0A9P5MYJ8_9AGAM</name>
<reference evidence="2" key="1">
    <citation type="submission" date="2019-10" db="EMBL/GenBank/DDBJ databases">
        <authorList>
            <consortium name="DOE Joint Genome Institute"/>
            <person name="Kuo A."/>
            <person name="Miyauchi S."/>
            <person name="Kiss E."/>
            <person name="Drula E."/>
            <person name="Kohler A."/>
            <person name="Sanchez-Garcia M."/>
            <person name="Andreopoulos B."/>
            <person name="Barry K.W."/>
            <person name="Bonito G."/>
            <person name="Buee M."/>
            <person name="Carver A."/>
            <person name="Chen C."/>
            <person name="Cichocki N."/>
            <person name="Clum A."/>
            <person name="Culley D."/>
            <person name="Crous P.W."/>
            <person name="Fauchery L."/>
            <person name="Girlanda M."/>
            <person name="Hayes R."/>
            <person name="Keri Z."/>
            <person name="LaButti K."/>
            <person name="Lipzen A."/>
            <person name="Lombard V."/>
            <person name="Magnuson J."/>
            <person name="Maillard F."/>
            <person name="Morin E."/>
            <person name="Murat C."/>
            <person name="Nolan M."/>
            <person name="Ohm R."/>
            <person name="Pangilinan J."/>
            <person name="Pereira M."/>
            <person name="Perotto S."/>
            <person name="Peter M."/>
            <person name="Riley R."/>
            <person name="Sitrit Y."/>
            <person name="Stielow B."/>
            <person name="Szollosi G."/>
            <person name="Zifcakova L."/>
            <person name="Stursova M."/>
            <person name="Spatafora J.W."/>
            <person name="Tedersoo L."/>
            <person name="Vaario L.-M."/>
            <person name="Yamada A."/>
            <person name="Yan M."/>
            <person name="Wang P."/>
            <person name="Xu J."/>
            <person name="Bruns T."/>
            <person name="Baldrian P."/>
            <person name="Vilgalys R."/>
            <person name="Henrissat B."/>
            <person name="Grigoriev I.V."/>
            <person name="Hibbett D."/>
            <person name="Nagy L.G."/>
            <person name="Martin F.M."/>
        </authorList>
    </citation>
    <scope>NUCLEOTIDE SEQUENCE</scope>
    <source>
        <strain evidence="2">Prilba</strain>
    </source>
</reference>
<organism evidence="2 3">
    <name type="scientific">Russula ochroleuca</name>
    <dbReference type="NCBI Taxonomy" id="152965"/>
    <lineage>
        <taxon>Eukaryota</taxon>
        <taxon>Fungi</taxon>
        <taxon>Dikarya</taxon>
        <taxon>Basidiomycota</taxon>
        <taxon>Agaricomycotina</taxon>
        <taxon>Agaricomycetes</taxon>
        <taxon>Russulales</taxon>
        <taxon>Russulaceae</taxon>
        <taxon>Russula</taxon>
    </lineage>
</organism>
<reference evidence="2" key="2">
    <citation type="journal article" date="2020" name="Nat. Commun.">
        <title>Large-scale genome sequencing of mycorrhizal fungi provides insights into the early evolution of symbiotic traits.</title>
        <authorList>
            <person name="Miyauchi S."/>
            <person name="Kiss E."/>
            <person name="Kuo A."/>
            <person name="Drula E."/>
            <person name="Kohler A."/>
            <person name="Sanchez-Garcia M."/>
            <person name="Morin E."/>
            <person name="Andreopoulos B."/>
            <person name="Barry K.W."/>
            <person name="Bonito G."/>
            <person name="Buee M."/>
            <person name="Carver A."/>
            <person name="Chen C."/>
            <person name="Cichocki N."/>
            <person name="Clum A."/>
            <person name="Culley D."/>
            <person name="Crous P.W."/>
            <person name="Fauchery L."/>
            <person name="Girlanda M."/>
            <person name="Hayes R.D."/>
            <person name="Keri Z."/>
            <person name="LaButti K."/>
            <person name="Lipzen A."/>
            <person name="Lombard V."/>
            <person name="Magnuson J."/>
            <person name="Maillard F."/>
            <person name="Murat C."/>
            <person name="Nolan M."/>
            <person name="Ohm R.A."/>
            <person name="Pangilinan J."/>
            <person name="Pereira M.F."/>
            <person name="Perotto S."/>
            <person name="Peter M."/>
            <person name="Pfister S."/>
            <person name="Riley R."/>
            <person name="Sitrit Y."/>
            <person name="Stielow J.B."/>
            <person name="Szollosi G."/>
            <person name="Zifcakova L."/>
            <person name="Stursova M."/>
            <person name="Spatafora J.W."/>
            <person name="Tedersoo L."/>
            <person name="Vaario L.M."/>
            <person name="Yamada A."/>
            <person name="Yan M."/>
            <person name="Wang P."/>
            <person name="Xu J."/>
            <person name="Bruns T."/>
            <person name="Baldrian P."/>
            <person name="Vilgalys R."/>
            <person name="Dunand C."/>
            <person name="Henrissat B."/>
            <person name="Grigoriev I.V."/>
            <person name="Hibbett D."/>
            <person name="Nagy L.G."/>
            <person name="Martin F.M."/>
        </authorList>
    </citation>
    <scope>NUCLEOTIDE SEQUENCE</scope>
    <source>
        <strain evidence="2">Prilba</strain>
    </source>
</reference>
<evidence type="ECO:0000259" key="1">
    <source>
        <dbReference type="Pfam" id="PF13409"/>
    </source>
</evidence>
<sequence length="349" mass="37662">MSSSDPIPKAVLYYDARSTWEEKGYGKDEIDLRLVDLSKGENFSPSFLRLNPKGTVPTLVVPLENSLSPQMESRYKAITDTEALIAFLDKSRSVMSHTHTTSAAPAPVLSPATVAMSSTAKSIIALLHSAPASPELLFYLNARDLPALKTGAPSVSAFLKGRKEALVRYLTEDESKEIRVSEKTKTFWLEKKSATEDLLSGLDDADKSDSELSESGRKAREEYFEKTKAAWEVDLALVLNKVCKEFVGPFALGEQISVVDVHLAAWLHELVILSGGSARDSGAMAIGRIEEHVGGGFAFAKDVVLPLPAAGLDGSGPAPTTTVVKAKLAVLWDALASRPSWQKVFGVES</sequence>
<dbReference type="InterPro" id="IPR004045">
    <property type="entry name" value="Glutathione_S-Trfase_N"/>
</dbReference>
<dbReference type="Pfam" id="PF13409">
    <property type="entry name" value="GST_N_2"/>
    <property type="match status" value="1"/>
</dbReference>
<dbReference type="Proteomes" id="UP000759537">
    <property type="component" value="Unassembled WGS sequence"/>
</dbReference>
<feature type="domain" description="GST N-terminal" evidence="1">
    <location>
        <begin position="33"/>
        <end position="90"/>
    </location>
</feature>
<comment type="caution">
    <text evidence="2">The sequence shown here is derived from an EMBL/GenBank/DDBJ whole genome shotgun (WGS) entry which is preliminary data.</text>
</comment>
<dbReference type="InterPro" id="IPR036249">
    <property type="entry name" value="Thioredoxin-like_sf"/>
</dbReference>
<dbReference type="Gene3D" id="3.40.30.10">
    <property type="entry name" value="Glutaredoxin"/>
    <property type="match status" value="1"/>
</dbReference>
<dbReference type="SUPFAM" id="SSF52833">
    <property type="entry name" value="Thioredoxin-like"/>
    <property type="match status" value="1"/>
</dbReference>
<gene>
    <name evidence="2" type="ORF">DFH94DRAFT_793164</name>
</gene>
<protein>
    <recommendedName>
        <fullName evidence="1">GST N-terminal domain-containing protein</fullName>
    </recommendedName>
</protein>
<evidence type="ECO:0000313" key="3">
    <source>
        <dbReference type="Proteomes" id="UP000759537"/>
    </source>
</evidence>
<evidence type="ECO:0000313" key="2">
    <source>
        <dbReference type="EMBL" id="KAF8481920.1"/>
    </source>
</evidence>
<dbReference type="AlphaFoldDB" id="A0A9P5MYJ8"/>
<dbReference type="EMBL" id="WHVB01000006">
    <property type="protein sequence ID" value="KAF8481920.1"/>
    <property type="molecule type" value="Genomic_DNA"/>
</dbReference>
<proteinExistence type="predicted"/>
<keyword evidence="3" id="KW-1185">Reference proteome</keyword>
<accession>A0A9P5MYJ8</accession>